<keyword evidence="4" id="KW-1017">Isopeptide bond</keyword>
<dbReference type="CDD" id="cd08810">
    <property type="entry name" value="CARD_BCL10"/>
    <property type="match status" value="1"/>
</dbReference>
<dbReference type="FunFam" id="1.10.533.10:FF:000022">
    <property type="entry name" value="B-cell lymphoma/leukemia 10"/>
    <property type="match status" value="1"/>
</dbReference>
<reference evidence="19" key="2">
    <citation type="submission" date="2025-08" db="UniProtKB">
        <authorList>
            <consortium name="Ensembl"/>
        </authorList>
    </citation>
    <scope>IDENTIFICATION</scope>
</reference>
<evidence type="ECO:0000259" key="18">
    <source>
        <dbReference type="PROSITE" id="PS50209"/>
    </source>
</evidence>
<keyword evidence="17" id="KW-1133">Transmembrane helix</keyword>
<keyword evidence="3" id="KW-0963">Cytoplasm</keyword>
<keyword evidence="11" id="KW-1064">Adaptive immunity</keyword>
<reference evidence="19" key="3">
    <citation type="submission" date="2025-09" db="UniProtKB">
        <authorList>
            <consortium name="Ensembl"/>
        </authorList>
    </citation>
    <scope>IDENTIFICATION</scope>
</reference>
<protein>
    <recommendedName>
        <fullName evidence="14">B-cell lymphoma/leukemia 10</fullName>
    </recommendedName>
    <alternativeName>
        <fullName evidence="15">B-cell CLL/lymphoma 10</fullName>
    </alternativeName>
</protein>
<evidence type="ECO:0000313" key="19">
    <source>
        <dbReference type="Ensembl" id="ENSDCDP00010052330.1"/>
    </source>
</evidence>
<evidence type="ECO:0000256" key="7">
    <source>
        <dbReference type="ARBA" id="ARBA00022703"/>
    </source>
</evidence>
<keyword evidence="17" id="KW-0812">Transmembrane</keyword>
<dbReference type="GO" id="GO:0005829">
    <property type="term" value="C:cytosol"/>
    <property type="evidence" value="ECO:0007669"/>
    <property type="project" value="TreeGrafter"/>
</dbReference>
<comment type="subcellular location">
    <subcellularLocation>
        <location evidence="2">Cytoplasm</location>
    </subcellularLocation>
    <subcellularLocation>
        <location evidence="1">Membrane raft</location>
    </subcellularLocation>
</comment>
<feature type="transmembrane region" description="Helical" evidence="17">
    <location>
        <begin position="21"/>
        <end position="41"/>
    </location>
</feature>
<evidence type="ECO:0000256" key="12">
    <source>
        <dbReference type="ARBA" id="ARBA00023136"/>
    </source>
</evidence>
<dbReference type="PROSITE" id="PS50209">
    <property type="entry name" value="CARD"/>
    <property type="match status" value="1"/>
</dbReference>
<keyword evidence="8" id="KW-0832">Ubl conjugation</keyword>
<evidence type="ECO:0000256" key="3">
    <source>
        <dbReference type="ARBA" id="ARBA00022490"/>
    </source>
</evidence>
<evidence type="ECO:0000256" key="10">
    <source>
        <dbReference type="ARBA" id="ARBA00022990"/>
    </source>
</evidence>
<evidence type="ECO:0000256" key="13">
    <source>
        <dbReference type="ARBA" id="ARBA00064168"/>
    </source>
</evidence>
<proteinExistence type="predicted"/>
<dbReference type="GO" id="GO:0045121">
    <property type="term" value="C:membrane raft"/>
    <property type="evidence" value="ECO:0007669"/>
    <property type="project" value="UniProtKB-SubCell"/>
</dbReference>
<gene>
    <name evidence="19" type="primary">BCL10</name>
</gene>
<organism evidence="19 20">
    <name type="scientific">Denticeps clupeoides</name>
    <name type="common">denticle herring</name>
    <dbReference type="NCBI Taxonomy" id="299321"/>
    <lineage>
        <taxon>Eukaryota</taxon>
        <taxon>Metazoa</taxon>
        <taxon>Chordata</taxon>
        <taxon>Craniata</taxon>
        <taxon>Vertebrata</taxon>
        <taxon>Euteleostomi</taxon>
        <taxon>Actinopterygii</taxon>
        <taxon>Neopterygii</taxon>
        <taxon>Teleostei</taxon>
        <taxon>Clupei</taxon>
        <taxon>Clupeiformes</taxon>
        <taxon>Denticipitoidei</taxon>
        <taxon>Denticipitidae</taxon>
        <taxon>Denticeps</taxon>
    </lineage>
</organism>
<evidence type="ECO:0000256" key="1">
    <source>
        <dbReference type="ARBA" id="ARBA00004285"/>
    </source>
</evidence>
<dbReference type="GO" id="GO:0003713">
    <property type="term" value="F:transcription coactivator activity"/>
    <property type="evidence" value="ECO:0007669"/>
    <property type="project" value="TreeGrafter"/>
</dbReference>
<dbReference type="PANTHER" id="PTHR34920:SF1">
    <property type="entry name" value="B-CELL LYMPHOMA_LEUKEMIA 10"/>
    <property type="match status" value="1"/>
</dbReference>
<evidence type="ECO:0000256" key="6">
    <source>
        <dbReference type="ARBA" id="ARBA00022588"/>
    </source>
</evidence>
<dbReference type="Pfam" id="PF00619">
    <property type="entry name" value="CARD"/>
    <property type="match status" value="1"/>
</dbReference>
<accession>A0AAY4E3X5</accession>
<evidence type="ECO:0000256" key="14">
    <source>
        <dbReference type="ARBA" id="ARBA00068591"/>
    </source>
</evidence>
<keyword evidence="12 17" id="KW-0472">Membrane</keyword>
<evidence type="ECO:0000256" key="16">
    <source>
        <dbReference type="SAM" id="MobiDB-lite"/>
    </source>
</evidence>
<evidence type="ECO:0000256" key="17">
    <source>
        <dbReference type="SAM" id="Phobius"/>
    </source>
</evidence>
<dbReference type="GO" id="GO:0045087">
    <property type="term" value="P:innate immune response"/>
    <property type="evidence" value="ECO:0007669"/>
    <property type="project" value="UniProtKB-KW"/>
</dbReference>
<feature type="compositionally biased region" description="Pro residues" evidence="16">
    <location>
        <begin position="245"/>
        <end position="254"/>
    </location>
</feature>
<keyword evidence="7" id="KW-0053">Apoptosis</keyword>
<dbReference type="GO" id="GO:0006915">
    <property type="term" value="P:apoptotic process"/>
    <property type="evidence" value="ECO:0007669"/>
    <property type="project" value="UniProtKB-KW"/>
</dbReference>
<evidence type="ECO:0000256" key="5">
    <source>
        <dbReference type="ARBA" id="ARBA00022553"/>
    </source>
</evidence>
<keyword evidence="5" id="KW-0597">Phosphoprotein</keyword>
<keyword evidence="10" id="KW-0007">Acetylation</keyword>
<keyword evidence="9" id="KW-0391">Immunity</keyword>
<evidence type="ECO:0000256" key="4">
    <source>
        <dbReference type="ARBA" id="ARBA00022499"/>
    </source>
</evidence>
<dbReference type="InterPro" id="IPR011029">
    <property type="entry name" value="DEATH-like_dom_sf"/>
</dbReference>
<keyword evidence="6" id="KW-0399">Innate immunity</keyword>
<dbReference type="AlphaFoldDB" id="A0AAY4E3X5"/>
<dbReference type="InterPro" id="IPR001315">
    <property type="entry name" value="CARD"/>
</dbReference>
<dbReference type="InterPro" id="IPR042143">
    <property type="entry name" value="CARD_BCL10"/>
</dbReference>
<dbReference type="InterPro" id="IPR033238">
    <property type="entry name" value="BCL10/E10"/>
</dbReference>
<dbReference type="SUPFAM" id="SSF47986">
    <property type="entry name" value="DEATH domain"/>
    <property type="match status" value="1"/>
</dbReference>
<dbReference type="Proteomes" id="UP000694580">
    <property type="component" value="Chromosome 4"/>
</dbReference>
<dbReference type="GeneTree" id="ENSGT00940000165852"/>
<dbReference type="GO" id="GO:0032449">
    <property type="term" value="C:CBM complex"/>
    <property type="evidence" value="ECO:0007669"/>
    <property type="project" value="TreeGrafter"/>
</dbReference>
<keyword evidence="20" id="KW-1185">Reference proteome</keyword>
<dbReference type="GO" id="GO:2001238">
    <property type="term" value="P:positive regulation of extrinsic apoptotic signaling pathway"/>
    <property type="evidence" value="ECO:0007669"/>
    <property type="project" value="TreeGrafter"/>
</dbReference>
<evidence type="ECO:0000256" key="8">
    <source>
        <dbReference type="ARBA" id="ARBA00022843"/>
    </source>
</evidence>
<evidence type="ECO:0000256" key="15">
    <source>
        <dbReference type="ARBA" id="ARBA00077472"/>
    </source>
</evidence>
<dbReference type="Ensembl" id="ENSDCDT00010062813.1">
    <property type="protein sequence ID" value="ENSDCDP00010052330.1"/>
    <property type="gene ID" value="ENSDCDG00010030623.1"/>
</dbReference>
<evidence type="ECO:0000313" key="20">
    <source>
        <dbReference type="Proteomes" id="UP000694580"/>
    </source>
</evidence>
<comment type="subunit">
    <text evidence="13">Homomultimer; homooligomerized following recruitment by CARD domain-containing proteins that form a nucleating helical template that recruits BCL10 via CARD-CARD interaction. Self-associates by CARD-CARD interaction and interacts with other CARD-proteins such as CARD9, CARD10, CARD11 and CARD14. Forms a complex with CARD14 and MALT1; resulting in the formation of a CBM (CARD14-BCL10-MALT1) complex. Forms a complex with CARD11 and MALT1; resulting in the formation of a CBM (CARD11-BCL10-MALT1) complex. Forms a complex with CARD9 and MALT1; resulting in the formation of a CBM (CARD9-BCL10-MALT1) complex. Found in a membrane raft complex, at least composed of BCL10, CARD11, DPP4 and IKBKB. Binds caspase-9 with its C-terminal domain. Interacts with TRAF2 and BIRC2/c-IAP2. Interacts with PELI2 and SOCS3; these interactions may be mutually exclusive.</text>
</comment>
<dbReference type="GO" id="GO:0043422">
    <property type="term" value="F:protein kinase B binding"/>
    <property type="evidence" value="ECO:0007669"/>
    <property type="project" value="TreeGrafter"/>
</dbReference>
<dbReference type="PANTHER" id="PTHR34920">
    <property type="entry name" value="B-CELL LYMPHOMA/LEUKEMIA 10"/>
    <property type="match status" value="1"/>
</dbReference>
<dbReference type="GO" id="GO:0019209">
    <property type="term" value="F:kinase activator activity"/>
    <property type="evidence" value="ECO:0007669"/>
    <property type="project" value="TreeGrafter"/>
</dbReference>
<name>A0AAY4E3X5_9TELE</name>
<dbReference type="GO" id="GO:0051059">
    <property type="term" value="F:NF-kappaB binding"/>
    <property type="evidence" value="ECO:0007669"/>
    <property type="project" value="TreeGrafter"/>
</dbReference>
<feature type="domain" description="CARD" evidence="18">
    <location>
        <begin position="70"/>
        <end position="144"/>
    </location>
</feature>
<reference evidence="19 20" key="1">
    <citation type="submission" date="2020-06" db="EMBL/GenBank/DDBJ databases">
        <authorList>
            <consortium name="Wellcome Sanger Institute Data Sharing"/>
        </authorList>
    </citation>
    <scope>NUCLEOTIDE SEQUENCE [LARGE SCALE GENOMIC DNA]</scope>
</reference>
<feature type="region of interest" description="Disordered" evidence="16">
    <location>
        <begin position="214"/>
        <end position="295"/>
    </location>
</feature>
<evidence type="ECO:0000256" key="9">
    <source>
        <dbReference type="ARBA" id="ARBA00022859"/>
    </source>
</evidence>
<evidence type="ECO:0000256" key="11">
    <source>
        <dbReference type="ARBA" id="ARBA00023130"/>
    </source>
</evidence>
<feature type="compositionally biased region" description="Polar residues" evidence="16">
    <location>
        <begin position="269"/>
        <end position="288"/>
    </location>
</feature>
<dbReference type="Gene3D" id="1.10.533.10">
    <property type="entry name" value="Death Domain, Fas"/>
    <property type="match status" value="1"/>
</dbReference>
<feature type="compositionally biased region" description="Low complexity" evidence="16">
    <location>
        <begin position="226"/>
        <end position="244"/>
    </location>
</feature>
<sequence length="295" mass="32747">MTAHVTSRHVTSRRSGRRRKFSLHVASSFADSHFAWFLQLLTRVARRVGRKGPEKTRGRMDVAPLTEDEMAEIKKEALERLRPYLVDKIIASRHFDYLRSKKILTRDDTEEISCRSTDRKRAGKLLDYLAENPRGLDTLIESIRRERTINFLITRITDEVQRVKDERVDALKAEASSSGFPHSKCPSGATNNLSRTFSCDSNYDKCCGSTMLYHPEGERSPSESVRSAALSLGLLDSSSSSLPRPGDPGAPPLPEELQDEEPGADVGASGNTSSGGDANFQPLRSRSLTPPDFGP</sequence>
<dbReference type="GO" id="GO:0002250">
    <property type="term" value="P:adaptive immune response"/>
    <property type="evidence" value="ECO:0007669"/>
    <property type="project" value="UniProtKB-KW"/>
</dbReference>
<evidence type="ECO:0000256" key="2">
    <source>
        <dbReference type="ARBA" id="ARBA00004496"/>
    </source>
</evidence>